<feature type="transmembrane region" description="Helical" evidence="1">
    <location>
        <begin position="12"/>
        <end position="30"/>
    </location>
</feature>
<keyword evidence="1" id="KW-1133">Transmembrane helix</keyword>
<organism evidence="2 3">
    <name type="scientific">Undibacterium cyanobacteriorum</name>
    <dbReference type="NCBI Taxonomy" id="3073561"/>
    <lineage>
        <taxon>Bacteria</taxon>
        <taxon>Pseudomonadati</taxon>
        <taxon>Pseudomonadota</taxon>
        <taxon>Betaproteobacteria</taxon>
        <taxon>Burkholderiales</taxon>
        <taxon>Oxalobacteraceae</taxon>
        <taxon>Undibacterium</taxon>
    </lineage>
</organism>
<gene>
    <name evidence="2" type="ORF">RF679_03875</name>
</gene>
<keyword evidence="1" id="KW-0472">Membrane</keyword>
<evidence type="ECO:0000313" key="3">
    <source>
        <dbReference type="Proteomes" id="UP001181355"/>
    </source>
</evidence>
<dbReference type="EMBL" id="CP133720">
    <property type="protein sequence ID" value="WMW81426.1"/>
    <property type="molecule type" value="Genomic_DNA"/>
</dbReference>
<dbReference type="RefSeq" id="WP_309482905.1">
    <property type="nucleotide sequence ID" value="NZ_CP133720.1"/>
</dbReference>
<dbReference type="Proteomes" id="UP001181355">
    <property type="component" value="Chromosome"/>
</dbReference>
<evidence type="ECO:0000256" key="1">
    <source>
        <dbReference type="SAM" id="Phobius"/>
    </source>
</evidence>
<proteinExistence type="predicted"/>
<sequence>MKYNKFNKATFLAQILSLATTLFLIMKAGWQNFPADIYQCIILIFLLSGTERLFKALISLFWPNPIDDGSKKQSENKKIVEDIFKSR</sequence>
<reference evidence="2" key="1">
    <citation type="submission" date="2023-09" db="EMBL/GenBank/DDBJ databases">
        <title>Undibacterium sp. 20NA77.5 isolated from freshwater.</title>
        <authorList>
            <person name="Le V."/>
            <person name="Ko S.-R."/>
            <person name="Ahn C.-Y."/>
            <person name="Oh H.-M."/>
        </authorList>
    </citation>
    <scope>NUCLEOTIDE SEQUENCE</scope>
    <source>
        <strain evidence="2">20NA77.5</strain>
    </source>
</reference>
<keyword evidence="1" id="KW-0812">Transmembrane</keyword>
<evidence type="ECO:0000313" key="2">
    <source>
        <dbReference type="EMBL" id="WMW81426.1"/>
    </source>
</evidence>
<feature type="transmembrane region" description="Helical" evidence="1">
    <location>
        <begin position="36"/>
        <end position="54"/>
    </location>
</feature>
<keyword evidence="3" id="KW-1185">Reference proteome</keyword>
<name>A0ABY9RJK9_9BURK</name>
<evidence type="ECO:0008006" key="4">
    <source>
        <dbReference type="Google" id="ProtNLM"/>
    </source>
</evidence>
<protein>
    <recommendedName>
        <fullName evidence="4">Gliding motility protein GldL</fullName>
    </recommendedName>
</protein>
<accession>A0ABY9RJK9</accession>